<dbReference type="GO" id="GO:0030313">
    <property type="term" value="C:cell envelope"/>
    <property type="evidence" value="ECO:0007669"/>
    <property type="project" value="UniProtKB-SubCell"/>
</dbReference>
<keyword evidence="3" id="KW-1015">Disulfide bond</keyword>
<reference evidence="6" key="1">
    <citation type="submission" date="2018-05" db="EMBL/GenBank/DDBJ databases">
        <authorList>
            <person name="Lanie J.A."/>
            <person name="Ng W.-L."/>
            <person name="Kazmierczak K.M."/>
            <person name="Andrzejewski T.M."/>
            <person name="Davidsen T.M."/>
            <person name="Wayne K.J."/>
            <person name="Tettelin H."/>
            <person name="Glass J.I."/>
            <person name="Rusch D."/>
            <person name="Podicherti R."/>
            <person name="Tsui H.-C.T."/>
            <person name="Winkler M.E."/>
        </authorList>
    </citation>
    <scope>NUCLEOTIDE SEQUENCE</scope>
</reference>
<keyword evidence="4" id="KW-0676">Redox-active center</keyword>
<protein>
    <recommendedName>
        <fullName evidence="5">Thioredoxin domain-containing protein</fullName>
    </recommendedName>
</protein>
<dbReference type="InterPro" id="IPR000866">
    <property type="entry name" value="AhpC/TSA"/>
</dbReference>
<keyword evidence="2" id="KW-0201">Cytochrome c-type biogenesis</keyword>
<dbReference type="AlphaFoldDB" id="A0A381PCP2"/>
<name>A0A381PCP2_9ZZZZ</name>
<dbReference type="EMBL" id="UINC01000928">
    <property type="protein sequence ID" value="SUZ64047.1"/>
    <property type="molecule type" value="Genomic_DNA"/>
</dbReference>
<gene>
    <name evidence="6" type="ORF">METZ01_LOCUS16901</name>
</gene>
<dbReference type="GO" id="GO:0016209">
    <property type="term" value="F:antioxidant activity"/>
    <property type="evidence" value="ECO:0007669"/>
    <property type="project" value="InterPro"/>
</dbReference>
<dbReference type="GO" id="GO:0016491">
    <property type="term" value="F:oxidoreductase activity"/>
    <property type="evidence" value="ECO:0007669"/>
    <property type="project" value="InterPro"/>
</dbReference>
<evidence type="ECO:0000256" key="3">
    <source>
        <dbReference type="ARBA" id="ARBA00023157"/>
    </source>
</evidence>
<proteinExistence type="predicted"/>
<dbReference type="Pfam" id="PF00578">
    <property type="entry name" value="AhpC-TSA"/>
    <property type="match status" value="1"/>
</dbReference>
<dbReference type="PROSITE" id="PS00194">
    <property type="entry name" value="THIOREDOXIN_1"/>
    <property type="match status" value="1"/>
</dbReference>
<evidence type="ECO:0000256" key="2">
    <source>
        <dbReference type="ARBA" id="ARBA00022748"/>
    </source>
</evidence>
<evidence type="ECO:0000256" key="4">
    <source>
        <dbReference type="ARBA" id="ARBA00023284"/>
    </source>
</evidence>
<dbReference type="PROSITE" id="PS51352">
    <property type="entry name" value="THIOREDOXIN_2"/>
    <property type="match status" value="1"/>
</dbReference>
<dbReference type="PANTHER" id="PTHR42852">
    <property type="entry name" value="THIOL:DISULFIDE INTERCHANGE PROTEIN DSBE"/>
    <property type="match status" value="1"/>
</dbReference>
<accession>A0A381PCP2</accession>
<sequence length="183" mass="19976">VKHRSLSSVRIVSAAAGIVLLSFVLVLATRDAGTGTLSKNPLIGELVPEVQGVSFQGEWFDIDDATSGWVLVNFFASWCVPCVQEHPELMEWNRRHRADGVVVSIPFGDTEQDARTFFAKNGGDWPVLIDDESEWAVAFGVLRPPESFLVAPGGTVVAKWQGQITADEVDRVVTELDERNAAP</sequence>
<evidence type="ECO:0000259" key="5">
    <source>
        <dbReference type="PROSITE" id="PS51352"/>
    </source>
</evidence>
<dbReference type="InterPro" id="IPR050553">
    <property type="entry name" value="Thioredoxin_ResA/DsbE_sf"/>
</dbReference>
<evidence type="ECO:0000256" key="1">
    <source>
        <dbReference type="ARBA" id="ARBA00004196"/>
    </source>
</evidence>
<evidence type="ECO:0000313" key="6">
    <source>
        <dbReference type="EMBL" id="SUZ64047.1"/>
    </source>
</evidence>
<dbReference type="SUPFAM" id="SSF52833">
    <property type="entry name" value="Thioredoxin-like"/>
    <property type="match status" value="1"/>
</dbReference>
<dbReference type="InterPro" id="IPR013766">
    <property type="entry name" value="Thioredoxin_domain"/>
</dbReference>
<organism evidence="6">
    <name type="scientific">marine metagenome</name>
    <dbReference type="NCBI Taxonomy" id="408172"/>
    <lineage>
        <taxon>unclassified sequences</taxon>
        <taxon>metagenomes</taxon>
        <taxon>ecological metagenomes</taxon>
    </lineage>
</organism>
<dbReference type="InterPro" id="IPR036249">
    <property type="entry name" value="Thioredoxin-like_sf"/>
</dbReference>
<feature type="non-terminal residue" evidence="6">
    <location>
        <position position="1"/>
    </location>
</feature>
<feature type="domain" description="Thioredoxin" evidence="5">
    <location>
        <begin position="41"/>
        <end position="178"/>
    </location>
</feature>
<dbReference type="Gene3D" id="3.40.30.10">
    <property type="entry name" value="Glutaredoxin"/>
    <property type="match status" value="1"/>
</dbReference>
<dbReference type="InterPro" id="IPR017937">
    <property type="entry name" value="Thioredoxin_CS"/>
</dbReference>
<dbReference type="GO" id="GO:0017004">
    <property type="term" value="P:cytochrome complex assembly"/>
    <property type="evidence" value="ECO:0007669"/>
    <property type="project" value="UniProtKB-KW"/>
</dbReference>
<dbReference type="CDD" id="cd02966">
    <property type="entry name" value="TlpA_like_family"/>
    <property type="match status" value="1"/>
</dbReference>
<dbReference type="PANTHER" id="PTHR42852:SF6">
    <property type="entry name" value="THIOL:DISULFIDE INTERCHANGE PROTEIN DSBE"/>
    <property type="match status" value="1"/>
</dbReference>
<comment type="subcellular location">
    <subcellularLocation>
        <location evidence="1">Cell envelope</location>
    </subcellularLocation>
</comment>